<comment type="caution">
    <text evidence="5">The sequence shown here is derived from an EMBL/GenBank/DDBJ whole genome shotgun (WGS) entry which is preliminary data.</text>
</comment>
<evidence type="ECO:0000259" key="4">
    <source>
        <dbReference type="Pfam" id="PF00135"/>
    </source>
</evidence>
<dbReference type="EMBL" id="JACAZI010000033">
    <property type="protein sequence ID" value="KAF7330525.1"/>
    <property type="molecule type" value="Genomic_DNA"/>
</dbReference>
<dbReference type="EC" id="3.1.1.-" evidence="3"/>
<keyword evidence="3" id="KW-0732">Signal</keyword>
<reference evidence="5" key="1">
    <citation type="submission" date="2020-05" db="EMBL/GenBank/DDBJ databases">
        <title>Mycena genomes resolve the evolution of fungal bioluminescence.</title>
        <authorList>
            <person name="Tsai I.J."/>
        </authorList>
    </citation>
    <scope>NUCLEOTIDE SEQUENCE</scope>
    <source>
        <strain evidence="5">CCC161011</strain>
    </source>
</reference>
<accession>A0A8H6WXL5</accession>
<dbReference type="Proteomes" id="UP000620124">
    <property type="component" value="Unassembled WGS sequence"/>
</dbReference>
<keyword evidence="6" id="KW-1185">Reference proteome</keyword>
<feature type="signal peptide" evidence="3">
    <location>
        <begin position="1"/>
        <end position="25"/>
    </location>
</feature>
<dbReference type="GO" id="GO:0016787">
    <property type="term" value="F:hydrolase activity"/>
    <property type="evidence" value="ECO:0007669"/>
    <property type="project" value="UniProtKB-KW"/>
</dbReference>
<evidence type="ECO:0000256" key="2">
    <source>
        <dbReference type="ARBA" id="ARBA00022801"/>
    </source>
</evidence>
<dbReference type="SUPFAM" id="SSF53474">
    <property type="entry name" value="alpha/beta-Hydrolases"/>
    <property type="match status" value="1"/>
</dbReference>
<dbReference type="AlphaFoldDB" id="A0A8H6WXL5"/>
<proteinExistence type="inferred from homology"/>
<evidence type="ECO:0000313" key="5">
    <source>
        <dbReference type="EMBL" id="KAF7330525.1"/>
    </source>
</evidence>
<keyword evidence="2 3" id="KW-0378">Hydrolase</keyword>
<name>A0A8H6WXL5_9AGAR</name>
<protein>
    <recommendedName>
        <fullName evidence="3">Carboxylic ester hydrolase</fullName>
        <ecNumber evidence="3">3.1.1.-</ecNumber>
    </recommendedName>
</protein>
<dbReference type="InterPro" id="IPR019826">
    <property type="entry name" value="Carboxylesterase_B_AS"/>
</dbReference>
<dbReference type="OrthoDB" id="408631at2759"/>
<dbReference type="InterPro" id="IPR050309">
    <property type="entry name" value="Type-B_Carboxylest/Lipase"/>
</dbReference>
<evidence type="ECO:0000313" key="6">
    <source>
        <dbReference type="Proteomes" id="UP000620124"/>
    </source>
</evidence>
<evidence type="ECO:0000256" key="3">
    <source>
        <dbReference type="RuleBase" id="RU361235"/>
    </source>
</evidence>
<evidence type="ECO:0000256" key="1">
    <source>
        <dbReference type="ARBA" id="ARBA00005964"/>
    </source>
</evidence>
<dbReference type="PROSITE" id="PS00941">
    <property type="entry name" value="CARBOXYLESTERASE_B_2"/>
    <property type="match status" value="1"/>
</dbReference>
<dbReference type="PANTHER" id="PTHR11559">
    <property type="entry name" value="CARBOXYLESTERASE"/>
    <property type="match status" value="1"/>
</dbReference>
<organism evidence="5 6">
    <name type="scientific">Mycena venus</name>
    <dbReference type="NCBI Taxonomy" id="2733690"/>
    <lineage>
        <taxon>Eukaryota</taxon>
        <taxon>Fungi</taxon>
        <taxon>Dikarya</taxon>
        <taxon>Basidiomycota</taxon>
        <taxon>Agaricomycotina</taxon>
        <taxon>Agaricomycetes</taxon>
        <taxon>Agaricomycetidae</taxon>
        <taxon>Agaricales</taxon>
        <taxon>Marasmiineae</taxon>
        <taxon>Mycenaceae</taxon>
        <taxon>Mycena</taxon>
    </lineage>
</organism>
<sequence length="574" mass="62854">MSPPHRQRSTFLIVSLAVLTTRATGLGWSSFDLQFPALPEGLRLQCPDWPATLDWSQSTAAVGPHSSCDDLKVEAPCVSIGETTVVGSVLHDADWPLAVEAFRGIPYALPPVGDRRFRPLVPIPKQGKVVINATQFGSRCPGKQLLQLPGGGGEESEDCLTLNVFRQADSDQDSQDSENLNLLPVAVYIHGGAFNRGTAAMHNTASMVAWSEKPFVAVSFNYRLGSLGFLPSSLSREEGILNLGLRDQVVVMEWVQENIDKFGGDPSQVTLFGLSAGAHSIGHHVMNLREGSPLFHRVIIESGATTSRGVYPYDAARHEVQFNEFLVEAGCADLPSAAVFPCLRARPEKAITDAQAAVFSKYNPSLRWAFQPVIDGNEIISRRPIDGWASGVWNRVPIMTGFSTNEGTYYVPASMAKPEEFTEFFRTLIPRLSTSDLYTIEELYPDPSTHPESPYVDARDRAAIGVGPQFKRIEAAYAHYAYVCPVRQTATLAAPNQMPPVYLYHWALNQTVKGGANHADHISYQTMDAAVLEYSEVQKEVASVMHAYWTSFITTGDPNAIQGKSAREARVGEI</sequence>
<comment type="similarity">
    <text evidence="1 3">Belongs to the type-B carboxylesterase/lipase family.</text>
</comment>
<dbReference type="InterPro" id="IPR029058">
    <property type="entry name" value="AB_hydrolase_fold"/>
</dbReference>
<dbReference type="InterPro" id="IPR002018">
    <property type="entry name" value="CarbesteraseB"/>
</dbReference>
<dbReference type="Pfam" id="PF00135">
    <property type="entry name" value="COesterase"/>
    <property type="match status" value="1"/>
</dbReference>
<dbReference type="InterPro" id="IPR019819">
    <property type="entry name" value="Carboxylesterase_B_CS"/>
</dbReference>
<gene>
    <name evidence="5" type="ORF">MVEN_02492100</name>
</gene>
<dbReference type="PROSITE" id="PS00122">
    <property type="entry name" value="CARBOXYLESTERASE_B_1"/>
    <property type="match status" value="1"/>
</dbReference>
<dbReference type="Gene3D" id="3.40.50.1820">
    <property type="entry name" value="alpha/beta hydrolase"/>
    <property type="match status" value="1"/>
</dbReference>
<feature type="domain" description="Carboxylesterase type B" evidence="4">
    <location>
        <begin position="76"/>
        <end position="561"/>
    </location>
</feature>
<feature type="chain" id="PRO_5034278926" description="Carboxylic ester hydrolase" evidence="3">
    <location>
        <begin position="26"/>
        <end position="574"/>
    </location>
</feature>